<dbReference type="SUPFAM" id="SSF53649">
    <property type="entry name" value="Alkaline phosphatase-like"/>
    <property type="match status" value="1"/>
</dbReference>
<evidence type="ECO:0000259" key="7">
    <source>
        <dbReference type="Pfam" id="PF00884"/>
    </source>
</evidence>
<gene>
    <name evidence="8" type="ORF">DIR46_18200</name>
</gene>
<dbReference type="OrthoDB" id="9760224at2"/>
<feature type="transmembrane region" description="Helical" evidence="6">
    <location>
        <begin position="42"/>
        <end position="63"/>
    </location>
</feature>
<dbReference type="InterPro" id="IPR050448">
    <property type="entry name" value="OpgB/LTA_synthase_biosynth"/>
</dbReference>
<keyword evidence="9" id="KW-1185">Reference proteome</keyword>
<keyword evidence="5 6" id="KW-0472">Membrane</keyword>
<keyword evidence="4 6" id="KW-1133">Transmembrane helix</keyword>
<evidence type="ECO:0000313" key="9">
    <source>
        <dbReference type="Proteomes" id="UP000245820"/>
    </source>
</evidence>
<accession>A0A2S2DLF8</accession>
<dbReference type="Gene3D" id="3.40.720.10">
    <property type="entry name" value="Alkaline Phosphatase, subunit A"/>
    <property type="match status" value="1"/>
</dbReference>
<dbReference type="CDD" id="cd16015">
    <property type="entry name" value="LTA_synthase"/>
    <property type="match status" value="1"/>
</dbReference>
<evidence type="ECO:0000256" key="3">
    <source>
        <dbReference type="ARBA" id="ARBA00022692"/>
    </source>
</evidence>
<feature type="transmembrane region" description="Helical" evidence="6">
    <location>
        <begin position="167"/>
        <end position="186"/>
    </location>
</feature>
<dbReference type="GO" id="GO:0005886">
    <property type="term" value="C:plasma membrane"/>
    <property type="evidence" value="ECO:0007669"/>
    <property type="project" value="UniProtKB-SubCell"/>
</dbReference>
<keyword evidence="2" id="KW-1003">Cell membrane</keyword>
<keyword evidence="3 6" id="KW-0812">Transmembrane</keyword>
<sequence length="671" mass="74063">MTIEKLHLPESISGVSTTSPLPATGSARLTGWAGPFAPLVDLLLIGLLILSGFRLALIAWQWPRVAATGIVPEILLQGVRADLILLGYFIAVPLLLAPLLAHARSAGLWRRASVAWTGLALIFIVFMEVASPQFIMQYDARPNRLFIEYLAYPQEVFSTLWHGFRTALLLGFALTIVLGIALVRLLKRTAAGMTLWPSRKLLLVWPILCLLVLVQIRSTTGHRPANPAMFALTGDAMVNSLVINSAWSVLDAIRSMGNEAKSSEIYGDFPRERVFAEVKAAPWLRDHRFPNPELPTMHYQQAAIARSKPLNLVIVLQESMGATFVKSLGGLPVTPELEKLKDEGWWFEQLYATGTRSVRGIEAVVAGYAPTPARSTVKLSLSQNNFYTLADGLGRQGYHTEFVYGGEAHFDNMRSFFTGNGFQNIVDIGDMKPQFVGSWGASDEDLFDKSLERLNKLHEGGKPFFSLIFTSSNHEPFEFPDGKIALHDPDKQTVNNAVKYADYALGKFIREAKRQAYWKDTVFLIVADHDNRVYGDALMPIKKFHIPGLILGADIEARRIGAIASQVDLGPTLLSLLGVSSNHPMIGRDFVKDATTPGRALIQFNDYFAYLEGANATVLRPGQPPLAARYDAASGHFDPGAGAPTRARADQAMAHAMLPSLLYREQRYRPR</sequence>
<feature type="transmembrane region" description="Helical" evidence="6">
    <location>
        <begin position="83"/>
        <end position="101"/>
    </location>
</feature>
<dbReference type="KEGG" id="mtim:DIR46_18200"/>
<evidence type="ECO:0000256" key="4">
    <source>
        <dbReference type="ARBA" id="ARBA00022989"/>
    </source>
</evidence>
<evidence type="ECO:0000256" key="1">
    <source>
        <dbReference type="ARBA" id="ARBA00004651"/>
    </source>
</evidence>
<dbReference type="PANTHER" id="PTHR47371">
    <property type="entry name" value="LIPOTEICHOIC ACID SYNTHASE"/>
    <property type="match status" value="1"/>
</dbReference>
<evidence type="ECO:0000256" key="2">
    <source>
        <dbReference type="ARBA" id="ARBA00022475"/>
    </source>
</evidence>
<feature type="transmembrane region" description="Helical" evidence="6">
    <location>
        <begin position="198"/>
        <end position="216"/>
    </location>
</feature>
<dbReference type="InterPro" id="IPR000917">
    <property type="entry name" value="Sulfatase_N"/>
</dbReference>
<comment type="subcellular location">
    <subcellularLocation>
        <location evidence="1">Cell membrane</location>
        <topology evidence="1">Multi-pass membrane protein</topology>
    </subcellularLocation>
</comment>
<dbReference type="Pfam" id="PF00884">
    <property type="entry name" value="Sulfatase"/>
    <property type="match status" value="1"/>
</dbReference>
<dbReference type="Proteomes" id="UP000245820">
    <property type="component" value="Chromosome"/>
</dbReference>
<reference evidence="8 9" key="1">
    <citation type="submission" date="2018-05" db="EMBL/GenBank/DDBJ databases">
        <title>Complete genome sequence of Massilia oculi sp. nov. CCUG 43427T (=DSM 26321T), the type strain of M. oculi, and comparison with genome sequences of other Massilia strains.</title>
        <authorList>
            <person name="Zhu B."/>
        </authorList>
    </citation>
    <scope>NUCLEOTIDE SEQUENCE [LARGE SCALE GENOMIC DNA]</scope>
    <source>
        <strain evidence="8 9">CCUG 43427</strain>
    </source>
</reference>
<evidence type="ECO:0000313" key="8">
    <source>
        <dbReference type="EMBL" id="AWL06174.1"/>
    </source>
</evidence>
<organism evidence="8 9">
    <name type="scientific">Massilia oculi</name>
    <dbReference type="NCBI Taxonomy" id="945844"/>
    <lineage>
        <taxon>Bacteria</taxon>
        <taxon>Pseudomonadati</taxon>
        <taxon>Pseudomonadota</taxon>
        <taxon>Betaproteobacteria</taxon>
        <taxon>Burkholderiales</taxon>
        <taxon>Oxalobacteraceae</taxon>
        <taxon>Telluria group</taxon>
        <taxon>Massilia</taxon>
    </lineage>
</organism>
<dbReference type="EMBL" id="CP029343">
    <property type="protein sequence ID" value="AWL06174.1"/>
    <property type="molecule type" value="Genomic_DNA"/>
</dbReference>
<dbReference type="Gene3D" id="3.30.1120.80">
    <property type="match status" value="1"/>
</dbReference>
<evidence type="ECO:0000256" key="5">
    <source>
        <dbReference type="ARBA" id="ARBA00023136"/>
    </source>
</evidence>
<dbReference type="AlphaFoldDB" id="A0A2S2DLF8"/>
<proteinExistence type="predicted"/>
<name>A0A2S2DLF8_9BURK</name>
<evidence type="ECO:0000256" key="6">
    <source>
        <dbReference type="SAM" id="Phobius"/>
    </source>
</evidence>
<feature type="transmembrane region" description="Helical" evidence="6">
    <location>
        <begin position="113"/>
        <end position="135"/>
    </location>
</feature>
<feature type="domain" description="Sulfatase N-terminal" evidence="7">
    <location>
        <begin position="311"/>
        <end position="579"/>
    </location>
</feature>
<dbReference type="InterPro" id="IPR017850">
    <property type="entry name" value="Alkaline_phosphatase_core_sf"/>
</dbReference>
<protein>
    <submittedName>
        <fullName evidence="8">Sulfatase</fullName>
    </submittedName>
</protein>
<dbReference type="PANTHER" id="PTHR47371:SF3">
    <property type="entry name" value="PHOSPHOGLYCEROL TRANSFERASE I"/>
    <property type="match status" value="1"/>
</dbReference>